<dbReference type="EMBL" id="CATQJA010002654">
    <property type="protein sequence ID" value="CAJ0578807.1"/>
    <property type="molecule type" value="Genomic_DNA"/>
</dbReference>
<protein>
    <submittedName>
        <fullName evidence="2">Uncharacterized protein</fullName>
    </submittedName>
</protein>
<name>A0AA36G4J8_9BILA</name>
<keyword evidence="3" id="KW-1185">Reference proteome</keyword>
<dbReference type="AlphaFoldDB" id="A0AA36G4J8"/>
<feature type="chain" id="PRO_5041445987" evidence="1">
    <location>
        <begin position="21"/>
        <end position="100"/>
    </location>
</feature>
<feature type="signal peptide" evidence="1">
    <location>
        <begin position="1"/>
        <end position="20"/>
    </location>
</feature>
<gene>
    <name evidence="2" type="ORF">MSPICULIGERA_LOCUS17048</name>
</gene>
<evidence type="ECO:0000313" key="3">
    <source>
        <dbReference type="Proteomes" id="UP001177023"/>
    </source>
</evidence>
<proteinExistence type="predicted"/>
<reference evidence="2" key="1">
    <citation type="submission" date="2023-06" db="EMBL/GenBank/DDBJ databases">
        <authorList>
            <person name="Delattre M."/>
        </authorList>
    </citation>
    <scope>NUCLEOTIDE SEQUENCE</scope>
    <source>
        <strain evidence="2">AF72</strain>
    </source>
</reference>
<dbReference type="PROSITE" id="PS51257">
    <property type="entry name" value="PROKAR_LIPOPROTEIN"/>
    <property type="match status" value="1"/>
</dbReference>
<keyword evidence="1" id="KW-0732">Signal</keyword>
<comment type="caution">
    <text evidence="2">The sequence shown here is derived from an EMBL/GenBank/DDBJ whole genome shotgun (WGS) entry which is preliminary data.</text>
</comment>
<feature type="non-terminal residue" evidence="2">
    <location>
        <position position="100"/>
    </location>
</feature>
<accession>A0AA36G4J8</accession>
<dbReference type="Proteomes" id="UP001177023">
    <property type="component" value="Unassembled WGS sequence"/>
</dbReference>
<sequence>MSPVVQRCLIFLIIAQTVMSCLVPPCPWRPYRNRHRLTKKEIVFTPYSTRQMTSLGEPMAPVCPRETQIWCEERCCDTETSMCLSGFCLEKGRIFNVYNY</sequence>
<organism evidence="2 3">
    <name type="scientific">Mesorhabditis spiculigera</name>
    <dbReference type="NCBI Taxonomy" id="96644"/>
    <lineage>
        <taxon>Eukaryota</taxon>
        <taxon>Metazoa</taxon>
        <taxon>Ecdysozoa</taxon>
        <taxon>Nematoda</taxon>
        <taxon>Chromadorea</taxon>
        <taxon>Rhabditida</taxon>
        <taxon>Rhabditina</taxon>
        <taxon>Rhabditomorpha</taxon>
        <taxon>Rhabditoidea</taxon>
        <taxon>Rhabditidae</taxon>
        <taxon>Mesorhabditinae</taxon>
        <taxon>Mesorhabditis</taxon>
    </lineage>
</organism>
<evidence type="ECO:0000313" key="2">
    <source>
        <dbReference type="EMBL" id="CAJ0578807.1"/>
    </source>
</evidence>
<evidence type="ECO:0000256" key="1">
    <source>
        <dbReference type="SAM" id="SignalP"/>
    </source>
</evidence>